<feature type="signal peptide" evidence="1">
    <location>
        <begin position="1"/>
        <end position="16"/>
    </location>
</feature>
<dbReference type="Gene3D" id="2.40.100.10">
    <property type="entry name" value="Cyclophilin-like"/>
    <property type="match status" value="1"/>
</dbReference>
<keyword evidence="1" id="KW-0697">Rotamase</keyword>
<evidence type="ECO:0000313" key="4">
    <source>
        <dbReference type="Proteomes" id="UP000198406"/>
    </source>
</evidence>
<keyword evidence="1" id="KW-0732">Signal</keyword>
<accession>A0A1Z5KMB3</accession>
<reference evidence="3 4" key="1">
    <citation type="journal article" date="2015" name="Plant Cell">
        <title>Oil accumulation by the oleaginous diatom Fistulifera solaris as revealed by the genome and transcriptome.</title>
        <authorList>
            <person name="Tanaka T."/>
            <person name="Maeda Y."/>
            <person name="Veluchamy A."/>
            <person name="Tanaka M."/>
            <person name="Abida H."/>
            <person name="Marechal E."/>
            <person name="Bowler C."/>
            <person name="Muto M."/>
            <person name="Sunaga Y."/>
            <person name="Tanaka M."/>
            <person name="Yoshino T."/>
            <person name="Taniguchi T."/>
            <person name="Fukuda Y."/>
            <person name="Nemoto M."/>
            <person name="Matsumoto M."/>
            <person name="Wong P.S."/>
            <person name="Aburatani S."/>
            <person name="Fujibuchi W."/>
        </authorList>
    </citation>
    <scope>NUCLEOTIDE SEQUENCE [LARGE SCALE GENOMIC DNA]</scope>
    <source>
        <strain evidence="3 4">JPCC DA0580</strain>
    </source>
</reference>
<evidence type="ECO:0000259" key="2">
    <source>
        <dbReference type="PROSITE" id="PS50072"/>
    </source>
</evidence>
<dbReference type="GO" id="GO:0006457">
    <property type="term" value="P:protein folding"/>
    <property type="evidence" value="ECO:0007669"/>
    <property type="project" value="TreeGrafter"/>
</dbReference>
<comment type="similarity">
    <text evidence="1">Belongs to the cyclophilin-type PPIase family.</text>
</comment>
<dbReference type="Pfam" id="PF00160">
    <property type="entry name" value="Pro_isomerase"/>
    <property type="match status" value="1"/>
</dbReference>
<proteinExistence type="inferred from homology"/>
<dbReference type="GO" id="GO:0003755">
    <property type="term" value="F:peptidyl-prolyl cis-trans isomerase activity"/>
    <property type="evidence" value="ECO:0007669"/>
    <property type="project" value="UniProtKB-UniRule"/>
</dbReference>
<feature type="chain" id="PRO_5011835403" description="Peptidyl-prolyl cis-trans isomerase" evidence="1">
    <location>
        <begin position="17"/>
        <end position="204"/>
    </location>
</feature>
<dbReference type="PANTHER" id="PTHR11071:SF561">
    <property type="entry name" value="PEPTIDYL-PROLYL CIS-TRANS ISOMERASE D-RELATED"/>
    <property type="match status" value="1"/>
</dbReference>
<evidence type="ECO:0000256" key="1">
    <source>
        <dbReference type="RuleBase" id="RU363019"/>
    </source>
</evidence>
<organism evidence="3 4">
    <name type="scientific">Fistulifera solaris</name>
    <name type="common">Oleaginous diatom</name>
    <dbReference type="NCBI Taxonomy" id="1519565"/>
    <lineage>
        <taxon>Eukaryota</taxon>
        <taxon>Sar</taxon>
        <taxon>Stramenopiles</taxon>
        <taxon>Ochrophyta</taxon>
        <taxon>Bacillariophyta</taxon>
        <taxon>Bacillariophyceae</taxon>
        <taxon>Bacillariophycidae</taxon>
        <taxon>Naviculales</taxon>
        <taxon>Naviculaceae</taxon>
        <taxon>Fistulifera</taxon>
    </lineage>
</organism>
<dbReference type="PROSITE" id="PS50072">
    <property type="entry name" value="CSA_PPIASE_2"/>
    <property type="match status" value="1"/>
</dbReference>
<feature type="domain" description="PPIase cyclophilin-type" evidence="2">
    <location>
        <begin position="55"/>
        <end position="200"/>
    </location>
</feature>
<dbReference type="GO" id="GO:0005737">
    <property type="term" value="C:cytoplasm"/>
    <property type="evidence" value="ECO:0007669"/>
    <property type="project" value="TreeGrafter"/>
</dbReference>
<protein>
    <recommendedName>
        <fullName evidence="1">Peptidyl-prolyl cis-trans isomerase</fullName>
        <shortName evidence="1">PPIase</shortName>
        <ecNumber evidence="1">5.2.1.8</ecNumber>
    </recommendedName>
</protein>
<keyword evidence="1" id="KW-0413">Isomerase</keyword>
<keyword evidence="4" id="KW-1185">Reference proteome</keyword>
<dbReference type="InterPro" id="IPR002130">
    <property type="entry name" value="Cyclophilin-type_PPIase_dom"/>
</dbReference>
<dbReference type="SUPFAM" id="SSF50891">
    <property type="entry name" value="Cyclophilin-like"/>
    <property type="match status" value="1"/>
</dbReference>
<dbReference type="EC" id="5.2.1.8" evidence="1"/>
<dbReference type="AlphaFoldDB" id="A0A1Z5KMB3"/>
<sequence>MRVILLLSLLFSPIHAWSSCSRRQALIGSSAWVLSTASVVSADETITPAVTHTVYMDIQISEKPIQRLEIDLFGKEMPNVVGNFLELCRNNAYAGSSFYRVLSDFSIQGGAIENSPTTTVDNYSIKHTQRGLVSTGLPNSADSRFFVQCTDDAGWADDRYAAFGKVTDATFNVVKEIEKVPVQPPKNAPKSPVRIVASGLVREY</sequence>
<comment type="catalytic activity">
    <reaction evidence="1">
        <text>[protein]-peptidylproline (omega=180) = [protein]-peptidylproline (omega=0)</text>
        <dbReference type="Rhea" id="RHEA:16237"/>
        <dbReference type="Rhea" id="RHEA-COMP:10747"/>
        <dbReference type="Rhea" id="RHEA-COMP:10748"/>
        <dbReference type="ChEBI" id="CHEBI:83833"/>
        <dbReference type="ChEBI" id="CHEBI:83834"/>
        <dbReference type="EC" id="5.2.1.8"/>
    </reaction>
</comment>
<dbReference type="OrthoDB" id="193499at2759"/>
<dbReference type="PRINTS" id="PR00153">
    <property type="entry name" value="CSAPPISMRASE"/>
</dbReference>
<dbReference type="PROSITE" id="PS51257">
    <property type="entry name" value="PROKAR_LIPOPROTEIN"/>
    <property type="match status" value="1"/>
</dbReference>
<dbReference type="PANTHER" id="PTHR11071">
    <property type="entry name" value="PEPTIDYL-PROLYL CIS-TRANS ISOMERASE"/>
    <property type="match status" value="1"/>
</dbReference>
<dbReference type="GO" id="GO:0016018">
    <property type="term" value="F:cyclosporin A binding"/>
    <property type="evidence" value="ECO:0007669"/>
    <property type="project" value="TreeGrafter"/>
</dbReference>
<gene>
    <name evidence="3" type="ORF">FisN_23Hu071</name>
</gene>
<dbReference type="InterPro" id="IPR029000">
    <property type="entry name" value="Cyclophilin-like_dom_sf"/>
</dbReference>
<dbReference type="EMBL" id="BDSP01000257">
    <property type="protein sequence ID" value="GAX27464.1"/>
    <property type="molecule type" value="Genomic_DNA"/>
</dbReference>
<dbReference type="InParanoid" id="A0A1Z5KMB3"/>
<comment type="caution">
    <text evidence="3">The sequence shown here is derived from an EMBL/GenBank/DDBJ whole genome shotgun (WGS) entry which is preliminary data.</text>
</comment>
<name>A0A1Z5KMB3_FISSO</name>
<comment type="function">
    <text evidence="1">PPIases accelerate the folding of proteins. It catalyzes the cis-trans isomerization of proline imidic peptide bonds in oligopeptides.</text>
</comment>
<dbReference type="Proteomes" id="UP000198406">
    <property type="component" value="Unassembled WGS sequence"/>
</dbReference>
<evidence type="ECO:0000313" key="3">
    <source>
        <dbReference type="EMBL" id="GAX27464.1"/>
    </source>
</evidence>